<dbReference type="InterPro" id="IPR011429">
    <property type="entry name" value="Cyt_c_Planctomycete-type"/>
</dbReference>
<dbReference type="GO" id="GO:0009055">
    <property type="term" value="F:electron transfer activity"/>
    <property type="evidence" value="ECO:0007669"/>
    <property type="project" value="InterPro"/>
</dbReference>
<feature type="compositionally biased region" description="Low complexity" evidence="3">
    <location>
        <begin position="512"/>
        <end position="526"/>
    </location>
</feature>
<dbReference type="InterPro" id="IPR036909">
    <property type="entry name" value="Cyt_c-like_dom_sf"/>
</dbReference>
<feature type="repeat" description="WD" evidence="1">
    <location>
        <begin position="451"/>
        <end position="492"/>
    </location>
</feature>
<dbReference type="InterPro" id="IPR001680">
    <property type="entry name" value="WD40_rpt"/>
</dbReference>
<keyword evidence="7" id="KW-1185">Reference proteome</keyword>
<dbReference type="InterPro" id="IPR036322">
    <property type="entry name" value="WD40_repeat_dom_sf"/>
</dbReference>
<dbReference type="Pfam" id="PF07635">
    <property type="entry name" value="PSCyt1"/>
    <property type="match status" value="1"/>
</dbReference>
<dbReference type="SMART" id="SM00635">
    <property type="entry name" value="BID_2"/>
    <property type="match status" value="2"/>
</dbReference>
<sequence precursor="true">MIARFSRVVFALIVVGLMMSPDAVAAAEESSPSVSFANDIQPIFAAHCYGCHQPAKPSGNYSMTSFDRLIAIGDRGEQPVVAGKPHDSLLVSLITPTDGQAEMPADGEPLSAAEIELITRWIAAGAMDDTPAASEPPIDQAHPPVYTQPPVVTSIDYSPDGQLLAIAGYHEVRLHRAEGFELVGRLVGLSERIETVRFSPDGKRLAVAGGNPAQRGEIQIWDVMDQELLLSHMVSYDTLRGVSWSPDGKQVAFGATDNTIRAIDSESGEQLLFQGAPNDWPLDTVYSVDGSHLVAVGRDMTAKLVEVPNERFVDNITSITPGALKGGIHSVARHPERDEILFGGADGVPRIYRMHRQTKRVIGDDANLLLEFSPLPGRIFSIDISPEGSLVAAASSLNGQGALHLYRIDPAQAPSEEIKQLLFKPTHSRSADENQKLKTYFTESVTVVAELTIENSPLYSVAISPDGTRVVAAGRDGVVRMVDGATGELLHQFDVVELQSSPADEQAEAELASTSNTDTPSTSTAANEPVVPDDSPIARVVVEPTQVDAASLTHPVQLTVTAELEDGRRYDVTRQVAFQLDTTVAQVDGYGELLPIAAGSTRLQVSFHNMSTEVPVEIRASENASIDYIRDVNPILTRAGCNAGTCHGAKDGKNGFKLSLRGYDSLYDIRSLTDDHASRRVNLASPGESLMLLKAIGVVPHEGGQVIEPGSRYYHTLREWIESGAGLNTNTPRVIGVRISPTNPVVEQIGERQQFRVIAEYADGATRDVTADAFIESGNADVAEPAGDHAGLIVTLRRGEAPVLVRYEGAYAATTLTIMGDRTGFEWAEQPATNDIDRLVDEKLKRTKTLPSPVADDYAFVRRVYLDLTGLPPTTDQIAQFVDNTRDSQTKRDALVDQLVGSPSYVEHWSNKWADLLQVNGKFLGREGATAFRQWIRDEISGNTPYDEFVAKIITASGSNRENPAASYYKILRTPEDTMENTTHLFLSTRFNCNKCHDHPFERWTQDEYYEMAAYFSQVTRERDPESGDRTIGGTAVEGNKPLFEVVADASQGEMVHERTGQVTPPSFPYEVSYESPNNATRRQELAAWITSPDNPYFARSYANRLWGYLLGTGIIEPIDDIRAGNPPSNPELLDYLTNEFVSSDFDTQHLVKLICKSDTYQRSVASNDWNVDDTLNFSHARPRRLPAEVLYDAVHQVTGTAMHLPGVPAGTRAAALPDSGIKLADGFLDNLGRPARESACECERVNEMQLGPVMAFVTGPTIGNAISNGENTIAHLAAADTSDAVLIEEIYLRILNRPPISDETTAAQAIFDEIRQDHDHLVENRDRYVVELTQQLAQRELARQQQVIHLSAELASHRVSIAAERKRMEQQRNQAIAAAEQNLKQYTEALATTSAEWEAELRGQFTPWHAFTPLQLNTTIPGELIPQDDGSILAKVEPAKGAFTISGTSVPERVTAILLEALPDANHPESGPGLAHNGNFVLTEFSAQVFDASSEAAATAGEPLTFDSAKADYSQENYSVASAIDGNLSDRNNGWAISGQAGQRHVAVFRFATPVLLEENQQLQLQLQHLYTDSKHQLGRFRLSTTDAEGEADFGLPPEVDAILQVAAAERSDEQKKSLADYRQANDSRLKELQQQLATAQQPLAMDAREQELQSQLQKASQPLPIDEQLRRMEQELLLSKQQLNNLRLTAAQDLAWALLNSPAFLYNH</sequence>
<dbReference type="KEGG" id="amuc:Pan181_31780"/>
<dbReference type="PANTHER" id="PTHR35889">
    <property type="entry name" value="CYCLOINULO-OLIGOSACCHARIDE FRUCTANOTRANSFERASE-RELATED"/>
    <property type="match status" value="1"/>
</dbReference>
<feature type="chain" id="PRO_5021697030" evidence="4">
    <location>
        <begin position="27"/>
        <end position="1710"/>
    </location>
</feature>
<dbReference type="OrthoDB" id="289126at2"/>
<dbReference type="SMART" id="SM00320">
    <property type="entry name" value="WD40"/>
    <property type="match status" value="7"/>
</dbReference>
<proteinExistence type="predicted"/>
<feature type="domain" description="BIG2" evidence="5">
    <location>
        <begin position="541"/>
        <end position="617"/>
    </location>
</feature>
<dbReference type="SUPFAM" id="SSF46626">
    <property type="entry name" value="Cytochrome c"/>
    <property type="match status" value="1"/>
</dbReference>
<feature type="region of interest" description="Disordered" evidence="3">
    <location>
        <begin position="501"/>
        <end position="532"/>
    </location>
</feature>
<dbReference type="Gene3D" id="2.60.40.1080">
    <property type="match status" value="2"/>
</dbReference>
<keyword evidence="1" id="KW-0853">WD repeat</keyword>
<feature type="signal peptide" evidence="4">
    <location>
        <begin position="1"/>
        <end position="26"/>
    </location>
</feature>
<dbReference type="SUPFAM" id="SSF50978">
    <property type="entry name" value="WD40 repeat-like"/>
    <property type="match status" value="1"/>
</dbReference>
<evidence type="ECO:0000259" key="5">
    <source>
        <dbReference type="SMART" id="SM00635"/>
    </source>
</evidence>
<dbReference type="InterPro" id="IPR022655">
    <property type="entry name" value="DUF1553"/>
</dbReference>
<feature type="coiled-coil region" evidence="2">
    <location>
        <begin position="1362"/>
        <end position="1397"/>
    </location>
</feature>
<evidence type="ECO:0000256" key="2">
    <source>
        <dbReference type="SAM" id="Coils"/>
    </source>
</evidence>
<evidence type="ECO:0000313" key="7">
    <source>
        <dbReference type="Proteomes" id="UP000315750"/>
    </source>
</evidence>
<name>A0A518AQH3_9BACT</name>
<dbReference type="Pfam" id="PF07583">
    <property type="entry name" value="PSCyt2"/>
    <property type="match status" value="1"/>
</dbReference>
<protein>
    <submittedName>
        <fullName evidence="6">WD domain, G-beta repeat</fullName>
    </submittedName>
</protein>
<feature type="domain" description="BIG2" evidence="5">
    <location>
        <begin position="733"/>
        <end position="817"/>
    </location>
</feature>
<dbReference type="PROSITE" id="PS50082">
    <property type="entry name" value="WD_REPEATS_2"/>
    <property type="match status" value="1"/>
</dbReference>
<dbReference type="Gene3D" id="2.130.10.10">
    <property type="entry name" value="YVTN repeat-like/Quinoprotein amine dehydrogenase"/>
    <property type="match status" value="2"/>
</dbReference>
<evidence type="ECO:0000256" key="1">
    <source>
        <dbReference type="PROSITE-ProRule" id="PRU00221"/>
    </source>
</evidence>
<dbReference type="InterPro" id="IPR003343">
    <property type="entry name" value="Big_2"/>
</dbReference>
<dbReference type="Proteomes" id="UP000315750">
    <property type="component" value="Chromosome"/>
</dbReference>
<keyword evidence="4" id="KW-0732">Signal</keyword>
<dbReference type="EMBL" id="CP036278">
    <property type="protein sequence ID" value="QDU56966.1"/>
    <property type="molecule type" value="Genomic_DNA"/>
</dbReference>
<evidence type="ECO:0000256" key="3">
    <source>
        <dbReference type="SAM" id="MobiDB-lite"/>
    </source>
</evidence>
<dbReference type="PANTHER" id="PTHR35889:SF3">
    <property type="entry name" value="F-BOX DOMAIN-CONTAINING PROTEIN"/>
    <property type="match status" value="1"/>
</dbReference>
<keyword evidence="2" id="KW-0175">Coiled coil</keyword>
<accession>A0A518AQH3</accession>
<evidence type="ECO:0000256" key="4">
    <source>
        <dbReference type="SAM" id="SignalP"/>
    </source>
</evidence>
<dbReference type="InterPro" id="IPR015943">
    <property type="entry name" value="WD40/YVTN_repeat-like_dom_sf"/>
</dbReference>
<dbReference type="Pfam" id="PF00400">
    <property type="entry name" value="WD40"/>
    <property type="match status" value="2"/>
</dbReference>
<organism evidence="6 7">
    <name type="scientific">Aeoliella mucimassa</name>
    <dbReference type="NCBI Taxonomy" id="2527972"/>
    <lineage>
        <taxon>Bacteria</taxon>
        <taxon>Pseudomonadati</taxon>
        <taxon>Planctomycetota</taxon>
        <taxon>Planctomycetia</taxon>
        <taxon>Pirellulales</taxon>
        <taxon>Lacipirellulaceae</taxon>
        <taxon>Aeoliella</taxon>
    </lineage>
</organism>
<dbReference type="GO" id="GO:0020037">
    <property type="term" value="F:heme binding"/>
    <property type="evidence" value="ECO:0007669"/>
    <property type="project" value="InterPro"/>
</dbReference>
<dbReference type="InterPro" id="IPR011444">
    <property type="entry name" value="DUF1549"/>
</dbReference>
<evidence type="ECO:0000313" key="6">
    <source>
        <dbReference type="EMBL" id="QDU56966.1"/>
    </source>
</evidence>
<gene>
    <name evidence="6" type="ORF">Pan181_31780</name>
</gene>
<dbReference type="Pfam" id="PF07587">
    <property type="entry name" value="PSD1"/>
    <property type="match status" value="1"/>
</dbReference>
<reference evidence="6 7" key="1">
    <citation type="submission" date="2019-02" db="EMBL/GenBank/DDBJ databases">
        <title>Deep-cultivation of Planctomycetes and their phenomic and genomic characterization uncovers novel biology.</title>
        <authorList>
            <person name="Wiegand S."/>
            <person name="Jogler M."/>
            <person name="Boedeker C."/>
            <person name="Pinto D."/>
            <person name="Vollmers J."/>
            <person name="Rivas-Marin E."/>
            <person name="Kohn T."/>
            <person name="Peeters S.H."/>
            <person name="Heuer A."/>
            <person name="Rast P."/>
            <person name="Oberbeckmann S."/>
            <person name="Bunk B."/>
            <person name="Jeske O."/>
            <person name="Meyerdierks A."/>
            <person name="Storesund J.E."/>
            <person name="Kallscheuer N."/>
            <person name="Luecker S."/>
            <person name="Lage O.M."/>
            <person name="Pohl T."/>
            <person name="Merkel B.J."/>
            <person name="Hornburger P."/>
            <person name="Mueller R.-W."/>
            <person name="Bruemmer F."/>
            <person name="Labrenz M."/>
            <person name="Spormann A.M."/>
            <person name="Op den Camp H."/>
            <person name="Overmann J."/>
            <person name="Amann R."/>
            <person name="Jetten M.S.M."/>
            <person name="Mascher T."/>
            <person name="Medema M.H."/>
            <person name="Devos D.P."/>
            <person name="Kaster A.-K."/>
            <person name="Ovreas L."/>
            <person name="Rohde M."/>
            <person name="Galperin M.Y."/>
            <person name="Jogler C."/>
        </authorList>
    </citation>
    <scope>NUCLEOTIDE SEQUENCE [LARGE SCALE GENOMIC DNA]</scope>
    <source>
        <strain evidence="6 7">Pan181</strain>
    </source>
</reference>